<organism evidence="3 4">
    <name type="scientific">Cupriavidus basilensis</name>
    <dbReference type="NCBI Taxonomy" id="68895"/>
    <lineage>
        <taxon>Bacteria</taxon>
        <taxon>Pseudomonadati</taxon>
        <taxon>Pseudomonadota</taxon>
        <taxon>Betaproteobacteria</taxon>
        <taxon>Burkholderiales</taxon>
        <taxon>Burkholderiaceae</taxon>
        <taxon>Cupriavidus</taxon>
    </lineage>
</organism>
<feature type="region of interest" description="Disordered" evidence="1">
    <location>
        <begin position="83"/>
        <end position="155"/>
    </location>
</feature>
<sequence length="225" mass="23951">MTGGRPRNKHLVCDNAELSTRYERIYAEQQKLLRSGITNDADVRAWRGKRDACGSVRCLDSLFHEWWRWRDAARMRPARPAVAPSTTVAPSTAVAAPVPPKPEPAPPAQDLATPVQLAAVPESAKPSEPTAPAAADVQAPPTSIGTGQVPSEPASGTVAMSGLMSGLLAGLAAVGIGVAWVWKRKRDRRASLKHEPRPAISAGMALLYGLLIVNVLLLAFTLRSS</sequence>
<gene>
    <name evidence="3" type="ORF">RR42_s1418</name>
</gene>
<keyword evidence="4" id="KW-1185">Reference proteome</keyword>
<dbReference type="Proteomes" id="UP000031843">
    <property type="component" value="Chromosome secondary"/>
</dbReference>
<feature type="transmembrane region" description="Helical" evidence="2">
    <location>
        <begin position="203"/>
        <end position="222"/>
    </location>
</feature>
<feature type="transmembrane region" description="Helical" evidence="2">
    <location>
        <begin position="158"/>
        <end position="182"/>
    </location>
</feature>
<protein>
    <submittedName>
        <fullName evidence="3">Uncharacterized protein</fullName>
    </submittedName>
</protein>
<evidence type="ECO:0000313" key="3">
    <source>
        <dbReference type="EMBL" id="AJG23006.1"/>
    </source>
</evidence>
<dbReference type="KEGG" id="cbw:RR42_s1418"/>
<dbReference type="AlphaFoldDB" id="A0A0C4YR01"/>
<proteinExistence type="predicted"/>
<feature type="compositionally biased region" description="Polar residues" evidence="1">
    <location>
        <begin position="140"/>
        <end position="149"/>
    </location>
</feature>
<evidence type="ECO:0000313" key="4">
    <source>
        <dbReference type="Proteomes" id="UP000031843"/>
    </source>
</evidence>
<evidence type="ECO:0000256" key="2">
    <source>
        <dbReference type="SAM" id="Phobius"/>
    </source>
</evidence>
<name>A0A0C4YR01_9BURK</name>
<keyword evidence="2" id="KW-0472">Membrane</keyword>
<keyword evidence="2" id="KW-0812">Transmembrane</keyword>
<reference evidence="3 4" key="1">
    <citation type="journal article" date="2015" name="Genome Announc.">
        <title>Complete Genome Sequence of Cupriavidus basilensis 4G11, Isolated from the Oak Ridge Field Research Center Site.</title>
        <authorList>
            <person name="Ray J."/>
            <person name="Waters R.J."/>
            <person name="Skerker J.M."/>
            <person name="Kuehl J.V."/>
            <person name="Price M.N."/>
            <person name="Huang J."/>
            <person name="Chakraborty R."/>
            <person name="Arkin A.P."/>
            <person name="Deutschbauer A."/>
        </authorList>
    </citation>
    <scope>NUCLEOTIDE SEQUENCE [LARGE SCALE GENOMIC DNA]</scope>
    <source>
        <strain evidence="3">4G11</strain>
    </source>
</reference>
<evidence type="ECO:0000256" key="1">
    <source>
        <dbReference type="SAM" id="MobiDB-lite"/>
    </source>
</evidence>
<accession>A0A0C4YR01</accession>
<feature type="compositionally biased region" description="Pro residues" evidence="1">
    <location>
        <begin position="97"/>
        <end position="107"/>
    </location>
</feature>
<feature type="compositionally biased region" description="Low complexity" evidence="1">
    <location>
        <begin position="83"/>
        <end position="96"/>
    </location>
</feature>
<dbReference type="EMBL" id="CP010537">
    <property type="protein sequence ID" value="AJG23006.1"/>
    <property type="molecule type" value="Genomic_DNA"/>
</dbReference>
<keyword evidence="2" id="KW-1133">Transmembrane helix</keyword>